<dbReference type="InterPro" id="IPR011990">
    <property type="entry name" value="TPR-like_helical_dom_sf"/>
</dbReference>
<dbReference type="Proteomes" id="UP001501747">
    <property type="component" value="Unassembled WGS sequence"/>
</dbReference>
<comment type="caution">
    <text evidence="1">The sequence shown here is derived from an EMBL/GenBank/DDBJ whole genome shotgun (WGS) entry which is preliminary data.</text>
</comment>
<accession>A0ABP7SDP0</accession>
<evidence type="ECO:0000313" key="2">
    <source>
        <dbReference type="Proteomes" id="UP001501747"/>
    </source>
</evidence>
<name>A0ABP7SDP0_9PSEU</name>
<keyword evidence="2" id="KW-1185">Reference proteome</keyword>
<gene>
    <name evidence="1" type="ORF">GCM10022247_35600</name>
</gene>
<reference evidence="2" key="1">
    <citation type="journal article" date="2019" name="Int. J. Syst. Evol. Microbiol.">
        <title>The Global Catalogue of Microorganisms (GCM) 10K type strain sequencing project: providing services to taxonomists for standard genome sequencing and annotation.</title>
        <authorList>
            <consortium name="The Broad Institute Genomics Platform"/>
            <consortium name="The Broad Institute Genome Sequencing Center for Infectious Disease"/>
            <person name="Wu L."/>
            <person name="Ma J."/>
        </authorList>
    </citation>
    <scope>NUCLEOTIDE SEQUENCE [LARGE SCALE GENOMIC DNA]</scope>
    <source>
        <strain evidence="2">JCM 17342</strain>
    </source>
</reference>
<proteinExistence type="predicted"/>
<dbReference type="RefSeq" id="WP_344876112.1">
    <property type="nucleotide sequence ID" value="NZ_BAABAL010000012.1"/>
</dbReference>
<protein>
    <recommendedName>
        <fullName evidence="3">Tetratricopeptide repeat protein</fullName>
    </recommendedName>
</protein>
<evidence type="ECO:0008006" key="3">
    <source>
        <dbReference type="Google" id="ProtNLM"/>
    </source>
</evidence>
<organism evidence="1 2">
    <name type="scientific">Allokutzneria multivorans</name>
    <dbReference type="NCBI Taxonomy" id="1142134"/>
    <lineage>
        <taxon>Bacteria</taxon>
        <taxon>Bacillati</taxon>
        <taxon>Actinomycetota</taxon>
        <taxon>Actinomycetes</taxon>
        <taxon>Pseudonocardiales</taxon>
        <taxon>Pseudonocardiaceae</taxon>
        <taxon>Allokutzneria</taxon>
    </lineage>
</organism>
<dbReference type="SUPFAM" id="SSF48452">
    <property type="entry name" value="TPR-like"/>
    <property type="match status" value="1"/>
</dbReference>
<evidence type="ECO:0000313" key="1">
    <source>
        <dbReference type="EMBL" id="GAA4010313.1"/>
    </source>
</evidence>
<dbReference type="Gene3D" id="1.25.40.10">
    <property type="entry name" value="Tetratricopeptide repeat domain"/>
    <property type="match status" value="1"/>
</dbReference>
<dbReference type="EMBL" id="BAABAL010000012">
    <property type="protein sequence ID" value="GAA4010313.1"/>
    <property type="molecule type" value="Genomic_DNA"/>
</dbReference>
<sequence length="431" mass="45289">MVARPNVEALVAEAEAVLAVLPGGSFSEDLLASVLERDSTVDAVTVALGELAARQVIQPVPGRSGRWLVACDVAARARARTTGPGTLGSAGVDGDGDDAVRRGVLAWYQATTRSCALALSPHSPRLDNPTPGAVEASGWSSEQACAWFTDELPALLHLLGEHSTVEPETRVWLADYLQPACATLADPAVWLVVCQHGITAATQVGDLAAVAQMHCQATEALLRHGELEEAARHAHAAIEAARRAGAHRVLGNAFHCLGLIALRQGELEAAAAALSDAINAYSHPEYRPRSLGLAFRRLALVHSAADRTQAAFAAIEHSIALLEGAGDSRAAAASRLEHADLLLHQGHRDHAIAVLDEIRPTITDAGSPTHRARLVEVGARAAHGSSAIETALHALLTAACAYEQARDPERATAARARHARLVSDRSGPWLP</sequence>